<dbReference type="Proteomes" id="UP000095727">
    <property type="component" value="Unassembled WGS sequence"/>
</dbReference>
<feature type="transmembrane region" description="Helical" evidence="7">
    <location>
        <begin position="104"/>
        <end position="125"/>
    </location>
</feature>
<evidence type="ECO:0000256" key="5">
    <source>
        <dbReference type="ARBA" id="ARBA00022989"/>
    </source>
</evidence>
<evidence type="ECO:0000256" key="6">
    <source>
        <dbReference type="ARBA" id="ARBA00023136"/>
    </source>
</evidence>
<dbReference type="PANTHER" id="PTHR43663">
    <property type="entry name" value="CHROMATE TRANSPORT PROTEIN-RELATED"/>
    <property type="match status" value="1"/>
</dbReference>
<comment type="subcellular location">
    <subcellularLocation>
        <location evidence="1">Cell membrane</location>
        <topology evidence="1">Multi-pass membrane protein</topology>
    </subcellularLocation>
</comment>
<proteinExistence type="inferred from homology"/>
<accession>A0A173TN99</accession>
<dbReference type="EMBL" id="CYXR01000017">
    <property type="protein sequence ID" value="CUN03649.1"/>
    <property type="molecule type" value="Genomic_DNA"/>
</dbReference>
<keyword evidence="5 7" id="KW-1133">Transmembrane helix</keyword>
<keyword evidence="6 7" id="KW-0472">Membrane</keyword>
<evidence type="ECO:0000256" key="4">
    <source>
        <dbReference type="ARBA" id="ARBA00022692"/>
    </source>
</evidence>
<dbReference type="InterPro" id="IPR003370">
    <property type="entry name" value="Chromate_transpt"/>
</dbReference>
<evidence type="ECO:0000256" key="7">
    <source>
        <dbReference type="SAM" id="Phobius"/>
    </source>
</evidence>
<feature type="transmembrane region" description="Helical" evidence="7">
    <location>
        <begin position="71"/>
        <end position="97"/>
    </location>
</feature>
<feature type="transmembrane region" description="Helical" evidence="7">
    <location>
        <begin position="163"/>
        <end position="180"/>
    </location>
</feature>
<dbReference type="GO" id="GO:0015109">
    <property type="term" value="F:chromate transmembrane transporter activity"/>
    <property type="evidence" value="ECO:0007669"/>
    <property type="project" value="InterPro"/>
</dbReference>
<evidence type="ECO:0000256" key="2">
    <source>
        <dbReference type="ARBA" id="ARBA00005262"/>
    </source>
</evidence>
<dbReference type="AlphaFoldDB" id="A0A173TN99"/>
<comment type="similarity">
    <text evidence="2">Belongs to the chromate ion transporter (CHR) (TC 2.A.51) family.</text>
</comment>
<dbReference type="RefSeq" id="WP_055157507.1">
    <property type="nucleotide sequence ID" value="NZ_CYXR01000017.1"/>
</dbReference>
<reference evidence="8 9" key="1">
    <citation type="submission" date="2015-09" db="EMBL/GenBank/DDBJ databases">
        <authorList>
            <consortium name="Pathogen Informatics"/>
        </authorList>
    </citation>
    <scope>NUCLEOTIDE SEQUENCE [LARGE SCALE GENOMIC DNA]</scope>
    <source>
        <strain evidence="8 9">2789STDY5834962</strain>
    </source>
</reference>
<evidence type="ECO:0000256" key="3">
    <source>
        <dbReference type="ARBA" id="ARBA00022475"/>
    </source>
</evidence>
<evidence type="ECO:0000313" key="8">
    <source>
        <dbReference type="EMBL" id="CUN03649.1"/>
    </source>
</evidence>
<evidence type="ECO:0000256" key="1">
    <source>
        <dbReference type="ARBA" id="ARBA00004651"/>
    </source>
</evidence>
<sequence>MIYLRLFTAFIKIGFTSFGGMSMIPVIMQEMKVNQWMTAEDLTNLIAIAEMTPGPLGINCATFAGMQTAGVLGGIAAVMGVLMPAYTLTLGVAVCFAKFRGNDIMSCMLNVIKPICIAMILAVILDLMQENYFPDARIDWFGCGIGVVMFYLILKKNWSVPKVITLAAVFGIVGYGVLGIG</sequence>
<dbReference type="PANTHER" id="PTHR43663:SF1">
    <property type="entry name" value="CHROMATE TRANSPORTER"/>
    <property type="match status" value="1"/>
</dbReference>
<evidence type="ECO:0000313" key="9">
    <source>
        <dbReference type="Proteomes" id="UP000095727"/>
    </source>
</evidence>
<protein>
    <submittedName>
        <fullName evidence="8">Chromate transporter, chromate ion transporter (CHR) family</fullName>
    </submittedName>
</protein>
<name>A0A173TN99_9FIRM</name>
<keyword evidence="3" id="KW-1003">Cell membrane</keyword>
<keyword evidence="4 7" id="KW-0812">Transmembrane</keyword>
<feature type="transmembrane region" description="Helical" evidence="7">
    <location>
        <begin position="7"/>
        <end position="28"/>
    </location>
</feature>
<feature type="transmembrane region" description="Helical" evidence="7">
    <location>
        <begin position="137"/>
        <end position="154"/>
    </location>
</feature>
<dbReference type="GO" id="GO:0005886">
    <property type="term" value="C:plasma membrane"/>
    <property type="evidence" value="ECO:0007669"/>
    <property type="project" value="UniProtKB-SubCell"/>
</dbReference>
<dbReference type="InterPro" id="IPR052518">
    <property type="entry name" value="CHR_Transporter"/>
</dbReference>
<organism evidence="8 9">
    <name type="scientific">Coprococcus comes</name>
    <dbReference type="NCBI Taxonomy" id="410072"/>
    <lineage>
        <taxon>Bacteria</taxon>
        <taxon>Bacillati</taxon>
        <taxon>Bacillota</taxon>
        <taxon>Clostridia</taxon>
        <taxon>Lachnospirales</taxon>
        <taxon>Lachnospiraceae</taxon>
        <taxon>Coprococcus</taxon>
    </lineage>
</organism>
<gene>
    <name evidence="8" type="ORF">ERS852574_02295</name>
</gene>
<dbReference type="Pfam" id="PF02417">
    <property type="entry name" value="Chromate_transp"/>
    <property type="match status" value="1"/>
</dbReference>